<evidence type="ECO:0000313" key="2">
    <source>
        <dbReference type="Proteomes" id="UP000199527"/>
    </source>
</evidence>
<reference evidence="2" key="1">
    <citation type="submission" date="2016-10" db="EMBL/GenBank/DDBJ databases">
        <authorList>
            <person name="Varghese N."/>
            <person name="Submissions S."/>
        </authorList>
    </citation>
    <scope>NUCLEOTIDE SEQUENCE [LARGE SCALE GENOMIC DNA]</scope>
    <source>
        <strain evidence="2">DSM 23317</strain>
    </source>
</reference>
<name>A0A1G8KEP5_9GAMM</name>
<dbReference type="AlphaFoldDB" id="A0A1G8KEP5"/>
<dbReference type="RefSeq" id="WP_281241945.1">
    <property type="nucleotide sequence ID" value="NZ_FNEM01000001.1"/>
</dbReference>
<organism evidence="1 2">
    <name type="scientific">Ferrimonas sediminum</name>
    <dbReference type="NCBI Taxonomy" id="718193"/>
    <lineage>
        <taxon>Bacteria</taxon>
        <taxon>Pseudomonadati</taxon>
        <taxon>Pseudomonadota</taxon>
        <taxon>Gammaproteobacteria</taxon>
        <taxon>Alteromonadales</taxon>
        <taxon>Ferrimonadaceae</taxon>
        <taxon>Ferrimonas</taxon>
    </lineage>
</organism>
<accession>A0A1G8KEP5</accession>
<proteinExistence type="predicted"/>
<sequence>MKDSKQQLAPLTVALHVAGALKHQLMDGDGTLSRMLGRRV</sequence>
<dbReference type="EMBL" id="FNEM01000001">
    <property type="protein sequence ID" value="SDI41340.1"/>
    <property type="molecule type" value="Genomic_DNA"/>
</dbReference>
<protein>
    <submittedName>
        <fullName evidence="1">Uncharacterized protein</fullName>
    </submittedName>
</protein>
<keyword evidence="2" id="KW-1185">Reference proteome</keyword>
<gene>
    <name evidence="1" type="ORF">SAMN04488540_101332</name>
</gene>
<evidence type="ECO:0000313" key="1">
    <source>
        <dbReference type="EMBL" id="SDI41340.1"/>
    </source>
</evidence>
<dbReference type="Proteomes" id="UP000199527">
    <property type="component" value="Unassembled WGS sequence"/>
</dbReference>